<dbReference type="RefSeq" id="WP_128562816.1">
    <property type="nucleotide sequence ID" value="NZ_BPQH01000001.1"/>
</dbReference>
<sequence length="126" mass="12020">MSGPLLKAALLGFGSAVALVGLGFALFLAVATFLPGRAVPAVPAMLLTAPVLLLVAGAGVALGLWVAHRAGRRRAGSLPAGPGGPSPDAARHGFEPGGGPGADAAGASPSRDGCGSPEAGARLTPP</sequence>
<keyword evidence="4" id="KW-1185">Reference proteome</keyword>
<comment type="caution">
    <text evidence="3">The sequence shown here is derived from an EMBL/GenBank/DDBJ whole genome shotgun (WGS) entry which is preliminary data.</text>
</comment>
<proteinExistence type="predicted"/>
<feature type="compositionally biased region" description="Low complexity" evidence="1">
    <location>
        <begin position="102"/>
        <end position="113"/>
    </location>
</feature>
<evidence type="ECO:0000313" key="4">
    <source>
        <dbReference type="Proteomes" id="UP001055167"/>
    </source>
</evidence>
<dbReference type="EMBL" id="BPQH01000001">
    <property type="protein sequence ID" value="GJD47733.1"/>
    <property type="molecule type" value="Genomic_DNA"/>
</dbReference>
<evidence type="ECO:0000256" key="2">
    <source>
        <dbReference type="SAM" id="Phobius"/>
    </source>
</evidence>
<evidence type="ECO:0000313" key="3">
    <source>
        <dbReference type="EMBL" id="GJD47733.1"/>
    </source>
</evidence>
<feature type="transmembrane region" description="Helical" evidence="2">
    <location>
        <begin position="46"/>
        <end position="67"/>
    </location>
</feature>
<evidence type="ECO:0000256" key="1">
    <source>
        <dbReference type="SAM" id="MobiDB-lite"/>
    </source>
</evidence>
<protein>
    <submittedName>
        <fullName evidence="3">Uncharacterized protein</fullName>
    </submittedName>
</protein>
<keyword evidence="2" id="KW-0812">Transmembrane</keyword>
<name>A0ABQ4QR26_9HYPH</name>
<keyword evidence="2" id="KW-1133">Transmembrane helix</keyword>
<gene>
    <name evidence="3" type="ORF">OPKNFCMD_0443</name>
</gene>
<keyword evidence="2" id="KW-0472">Membrane</keyword>
<reference evidence="3" key="1">
    <citation type="journal article" date="2021" name="Front. Microbiol.">
        <title>Comprehensive Comparative Genomics and Phenotyping of Methylobacterium Species.</title>
        <authorList>
            <person name="Alessa O."/>
            <person name="Ogura Y."/>
            <person name="Fujitani Y."/>
            <person name="Takami H."/>
            <person name="Hayashi T."/>
            <person name="Sahin N."/>
            <person name="Tani A."/>
        </authorList>
    </citation>
    <scope>NUCLEOTIDE SEQUENCE</scope>
    <source>
        <strain evidence="3">KCTC 52305</strain>
    </source>
</reference>
<reference evidence="3" key="2">
    <citation type="submission" date="2021-08" db="EMBL/GenBank/DDBJ databases">
        <authorList>
            <person name="Tani A."/>
            <person name="Ola A."/>
            <person name="Ogura Y."/>
            <person name="Katsura K."/>
            <person name="Hayashi T."/>
        </authorList>
    </citation>
    <scope>NUCLEOTIDE SEQUENCE</scope>
    <source>
        <strain evidence="3">KCTC 52305</strain>
    </source>
</reference>
<accession>A0ABQ4QR26</accession>
<feature type="transmembrane region" description="Helical" evidence="2">
    <location>
        <begin position="9"/>
        <end position="34"/>
    </location>
</feature>
<organism evidence="3 4">
    <name type="scientific">Methylobacterium crusticola</name>
    <dbReference type="NCBI Taxonomy" id="1697972"/>
    <lineage>
        <taxon>Bacteria</taxon>
        <taxon>Pseudomonadati</taxon>
        <taxon>Pseudomonadota</taxon>
        <taxon>Alphaproteobacteria</taxon>
        <taxon>Hyphomicrobiales</taxon>
        <taxon>Methylobacteriaceae</taxon>
        <taxon>Methylobacterium</taxon>
    </lineage>
</organism>
<feature type="region of interest" description="Disordered" evidence="1">
    <location>
        <begin position="74"/>
        <end position="126"/>
    </location>
</feature>
<dbReference type="Proteomes" id="UP001055167">
    <property type="component" value="Unassembled WGS sequence"/>
</dbReference>